<dbReference type="InterPro" id="IPR029058">
    <property type="entry name" value="AB_hydrolase_fold"/>
</dbReference>
<evidence type="ECO:0000313" key="3">
    <source>
        <dbReference type="Proteomes" id="UP000198393"/>
    </source>
</evidence>
<feature type="domain" description="Phospholipase/carboxylesterase/thioesterase" evidence="1">
    <location>
        <begin position="25"/>
        <end position="207"/>
    </location>
</feature>
<reference evidence="2 3" key="1">
    <citation type="submission" date="2017-06" db="EMBL/GenBank/DDBJ databases">
        <authorList>
            <person name="Kim H.J."/>
            <person name="Triplett B.A."/>
        </authorList>
    </citation>
    <scope>NUCLEOTIDE SEQUENCE [LARGE SCALE GENOMIC DNA]</scope>
    <source>
        <strain evidence="2 3">DSM 19307</strain>
    </source>
</reference>
<dbReference type="SUPFAM" id="SSF53474">
    <property type="entry name" value="alpha/beta-Hydrolases"/>
    <property type="match status" value="1"/>
</dbReference>
<dbReference type="GO" id="GO:0016787">
    <property type="term" value="F:hydrolase activity"/>
    <property type="evidence" value="ECO:0007669"/>
    <property type="project" value="InterPro"/>
</dbReference>
<dbReference type="InterPro" id="IPR003140">
    <property type="entry name" value="PLipase/COase/thioEstase"/>
</dbReference>
<dbReference type="AlphaFoldDB" id="A0A239M3T2"/>
<sequence>MAEQHHIDVTVKASYYTLNELTEKTERIWLVFHGYGQLAEYFIKKFEGLDPEKNFIIAPQGLSKYYLDGVYGRVGASWMTKEDRLTEIDNQYSYIDSVLNQFDLSNKGLIYFGFSQGTATMGRYAAHAKIPFEQMIIWAGTFPPDTDPNDWKYLKGNEGIHYYTSREDKYFKEEMIENQSNVLKTAMNREPELHWYDGGHRVVSEIVAEL</sequence>
<evidence type="ECO:0000259" key="1">
    <source>
        <dbReference type="Pfam" id="PF02230"/>
    </source>
</evidence>
<accession>A0A239M3T2</accession>
<name>A0A239M3T2_EKHLU</name>
<dbReference type="RefSeq" id="WP_089358248.1">
    <property type="nucleotide sequence ID" value="NZ_FZPD01000006.1"/>
</dbReference>
<dbReference type="EMBL" id="FZPD01000006">
    <property type="protein sequence ID" value="SNT36634.1"/>
    <property type="molecule type" value="Genomic_DNA"/>
</dbReference>
<proteinExistence type="predicted"/>
<dbReference type="Gene3D" id="3.40.50.1820">
    <property type="entry name" value="alpha/beta hydrolase"/>
    <property type="match status" value="1"/>
</dbReference>
<gene>
    <name evidence="2" type="ORF">SAMN05421640_3581</name>
</gene>
<organism evidence="2 3">
    <name type="scientific">Ekhidna lutea</name>
    <dbReference type="NCBI Taxonomy" id="447679"/>
    <lineage>
        <taxon>Bacteria</taxon>
        <taxon>Pseudomonadati</taxon>
        <taxon>Bacteroidota</taxon>
        <taxon>Cytophagia</taxon>
        <taxon>Cytophagales</taxon>
        <taxon>Reichenbachiellaceae</taxon>
        <taxon>Ekhidna</taxon>
    </lineage>
</organism>
<dbReference type="Proteomes" id="UP000198393">
    <property type="component" value="Unassembled WGS sequence"/>
</dbReference>
<protein>
    <submittedName>
        <fullName evidence="2">Predicted esterase</fullName>
    </submittedName>
</protein>
<dbReference type="OrthoDB" id="595091at2"/>
<evidence type="ECO:0000313" key="2">
    <source>
        <dbReference type="EMBL" id="SNT36634.1"/>
    </source>
</evidence>
<keyword evidence="3" id="KW-1185">Reference proteome</keyword>
<dbReference type="Pfam" id="PF02230">
    <property type="entry name" value="Abhydrolase_2"/>
    <property type="match status" value="1"/>
</dbReference>